<dbReference type="EMBL" id="LGRX02022709">
    <property type="protein sequence ID" value="KAK3255349.1"/>
    <property type="molecule type" value="Genomic_DNA"/>
</dbReference>
<feature type="non-terminal residue" evidence="1">
    <location>
        <position position="122"/>
    </location>
</feature>
<dbReference type="Proteomes" id="UP001190700">
    <property type="component" value="Unassembled WGS sequence"/>
</dbReference>
<accession>A0AAE0KP62</accession>
<proteinExistence type="predicted"/>
<reference evidence="1 2" key="1">
    <citation type="journal article" date="2015" name="Genome Biol. Evol.">
        <title>Comparative Genomics of a Bacterivorous Green Alga Reveals Evolutionary Causalities and Consequences of Phago-Mixotrophic Mode of Nutrition.</title>
        <authorList>
            <person name="Burns J.A."/>
            <person name="Paasch A."/>
            <person name="Narechania A."/>
            <person name="Kim E."/>
        </authorList>
    </citation>
    <scope>NUCLEOTIDE SEQUENCE [LARGE SCALE GENOMIC DNA]</scope>
    <source>
        <strain evidence="1 2">PLY_AMNH</strain>
    </source>
</reference>
<organism evidence="1 2">
    <name type="scientific">Cymbomonas tetramitiformis</name>
    <dbReference type="NCBI Taxonomy" id="36881"/>
    <lineage>
        <taxon>Eukaryota</taxon>
        <taxon>Viridiplantae</taxon>
        <taxon>Chlorophyta</taxon>
        <taxon>Pyramimonadophyceae</taxon>
        <taxon>Pyramimonadales</taxon>
        <taxon>Pyramimonadaceae</taxon>
        <taxon>Cymbomonas</taxon>
    </lineage>
</organism>
<gene>
    <name evidence="1" type="ORF">CYMTET_35465</name>
</gene>
<keyword evidence="2" id="KW-1185">Reference proteome</keyword>
<evidence type="ECO:0000313" key="2">
    <source>
        <dbReference type="Proteomes" id="UP001190700"/>
    </source>
</evidence>
<sequence>MSQNCHCTSALHAVAESYPLIANSTRGACATAPAPARSAAAVHVVPAVRTPPRGACAATPPRPGIRRYAVAGSCQVRTPPGVHAPPPPAADPPLATDYELHRGACAATAVVVRQLHAVRIVP</sequence>
<dbReference type="AlphaFoldDB" id="A0AAE0KP62"/>
<name>A0AAE0KP62_9CHLO</name>
<comment type="caution">
    <text evidence="1">The sequence shown here is derived from an EMBL/GenBank/DDBJ whole genome shotgun (WGS) entry which is preliminary data.</text>
</comment>
<evidence type="ECO:0000313" key="1">
    <source>
        <dbReference type="EMBL" id="KAK3255349.1"/>
    </source>
</evidence>
<protein>
    <submittedName>
        <fullName evidence="1">Uncharacterized protein</fullName>
    </submittedName>
</protein>